<name>A0A368KMB4_9BACT</name>
<comment type="caution">
    <text evidence="1">The sequence shown here is derived from an EMBL/GenBank/DDBJ whole genome shotgun (WGS) entry which is preliminary data.</text>
</comment>
<dbReference type="EMBL" id="QPEX01000042">
    <property type="protein sequence ID" value="RCS42312.1"/>
    <property type="molecule type" value="Genomic_DNA"/>
</dbReference>
<dbReference type="RefSeq" id="WP_114371117.1">
    <property type="nucleotide sequence ID" value="NZ_QPEX01000042.1"/>
</dbReference>
<gene>
    <name evidence="1" type="ORF">DTL42_19430</name>
</gene>
<organism evidence="1 2">
    <name type="scientific">Bremerella cremea</name>
    <dbReference type="NCBI Taxonomy" id="1031537"/>
    <lineage>
        <taxon>Bacteria</taxon>
        <taxon>Pseudomonadati</taxon>
        <taxon>Planctomycetota</taxon>
        <taxon>Planctomycetia</taxon>
        <taxon>Pirellulales</taxon>
        <taxon>Pirellulaceae</taxon>
        <taxon>Bremerella</taxon>
    </lineage>
</organism>
<dbReference type="AlphaFoldDB" id="A0A368KMB4"/>
<reference evidence="1 2" key="1">
    <citation type="submission" date="2018-07" db="EMBL/GenBank/DDBJ databases">
        <title>Comparative genomes isolates from brazilian mangrove.</title>
        <authorList>
            <person name="De Araujo J.E."/>
            <person name="Taketani R.G."/>
            <person name="Silva M.C.P."/>
            <person name="Lourenco M.V."/>
            <person name="Oliveira V.M."/>
            <person name="Andreote F.D."/>
        </authorList>
    </citation>
    <scope>NUCLEOTIDE SEQUENCE [LARGE SCALE GENOMIC DNA]</scope>
    <source>
        <strain evidence="1 2">HEX PRIS-MGV</strain>
    </source>
</reference>
<sequence length="101" mass="11643">MHASKVDITMARVCRALRSTLDAPFPMIAAWTGINQKTVEYQVRYRQNVPVDNAETSRALLLWWFSQRLPAATEPPPQAHTQLIRDFDRLLQKAKELHNDS</sequence>
<proteinExistence type="predicted"/>
<protein>
    <submittedName>
        <fullName evidence="1">Uncharacterized protein</fullName>
    </submittedName>
</protein>
<evidence type="ECO:0000313" key="2">
    <source>
        <dbReference type="Proteomes" id="UP000253562"/>
    </source>
</evidence>
<accession>A0A368KMB4</accession>
<evidence type="ECO:0000313" key="1">
    <source>
        <dbReference type="EMBL" id="RCS42312.1"/>
    </source>
</evidence>
<dbReference type="Proteomes" id="UP000253562">
    <property type="component" value="Unassembled WGS sequence"/>
</dbReference>